<dbReference type="InterPro" id="IPR006440">
    <property type="entry name" value="Doc"/>
</dbReference>
<dbReference type="InterPro" id="IPR003812">
    <property type="entry name" value="Fido"/>
</dbReference>
<dbReference type="KEGG" id="cak:Caul_4392"/>
<dbReference type="Pfam" id="PF02661">
    <property type="entry name" value="Fic"/>
    <property type="match status" value="1"/>
</dbReference>
<dbReference type="OrthoDB" id="9802752at2"/>
<evidence type="ECO:0000259" key="1">
    <source>
        <dbReference type="PROSITE" id="PS51459"/>
    </source>
</evidence>
<dbReference type="STRING" id="366602.Caul_4392"/>
<dbReference type="NCBIfam" id="TIGR01550">
    <property type="entry name" value="DOC_P1"/>
    <property type="match status" value="1"/>
</dbReference>
<evidence type="ECO:0000313" key="2">
    <source>
        <dbReference type="EMBL" id="ABZ73512.1"/>
    </source>
</evidence>
<dbReference type="EMBL" id="CP000927">
    <property type="protein sequence ID" value="ABZ73512.1"/>
    <property type="molecule type" value="Genomic_DNA"/>
</dbReference>
<name>B0T022_CAUSK</name>
<proteinExistence type="predicted"/>
<accession>B0T022</accession>
<organism evidence="2">
    <name type="scientific">Caulobacter sp. (strain K31)</name>
    <dbReference type="NCBI Taxonomy" id="366602"/>
    <lineage>
        <taxon>Bacteria</taxon>
        <taxon>Pseudomonadati</taxon>
        <taxon>Pseudomonadota</taxon>
        <taxon>Alphaproteobacteria</taxon>
        <taxon>Caulobacterales</taxon>
        <taxon>Caulobacteraceae</taxon>
        <taxon>Caulobacter</taxon>
    </lineage>
</organism>
<dbReference type="SUPFAM" id="SSF140931">
    <property type="entry name" value="Fic-like"/>
    <property type="match status" value="1"/>
</dbReference>
<dbReference type="PANTHER" id="PTHR39426:SF1">
    <property type="entry name" value="HOMOLOGY TO DEATH-ON-CURING PROTEIN OF PHAGE P1"/>
    <property type="match status" value="1"/>
</dbReference>
<dbReference type="AlphaFoldDB" id="B0T022"/>
<dbReference type="eggNOG" id="COG3654">
    <property type="taxonomic scope" value="Bacteria"/>
</dbReference>
<dbReference type="HOGENOM" id="CLU_115697_4_0_5"/>
<dbReference type="InterPro" id="IPR036597">
    <property type="entry name" value="Fido-like_dom_sf"/>
</dbReference>
<dbReference type="InterPro" id="IPR053737">
    <property type="entry name" value="Type_II_TA_Toxin"/>
</dbReference>
<dbReference type="PIRSF" id="PIRSF018297">
    <property type="entry name" value="Doc"/>
    <property type="match status" value="1"/>
</dbReference>
<dbReference type="PANTHER" id="PTHR39426">
    <property type="entry name" value="HOMOLOGY TO DEATH-ON-CURING PROTEIN OF PHAGE P1"/>
    <property type="match status" value="1"/>
</dbReference>
<protein>
    <submittedName>
        <fullName evidence="2">Death-on-curing family protein</fullName>
    </submittedName>
</protein>
<feature type="domain" description="Fido" evidence="1">
    <location>
        <begin position="10"/>
        <end position="127"/>
    </location>
</feature>
<gene>
    <name evidence="2" type="ordered locus">Caul_4392</name>
</gene>
<dbReference type="Gene3D" id="1.20.120.1870">
    <property type="entry name" value="Fic/DOC protein, Fido domain"/>
    <property type="match status" value="1"/>
</dbReference>
<dbReference type="GO" id="GO:0016301">
    <property type="term" value="F:kinase activity"/>
    <property type="evidence" value="ECO:0007669"/>
    <property type="project" value="InterPro"/>
</dbReference>
<reference evidence="2" key="1">
    <citation type="submission" date="2008-01" db="EMBL/GenBank/DDBJ databases">
        <title>Complete sequence of chromosome of Caulobacter sp. K31.</title>
        <authorList>
            <consortium name="US DOE Joint Genome Institute"/>
            <person name="Copeland A."/>
            <person name="Lucas S."/>
            <person name="Lapidus A."/>
            <person name="Barry K."/>
            <person name="Glavina del Rio T."/>
            <person name="Dalin E."/>
            <person name="Tice H."/>
            <person name="Pitluck S."/>
            <person name="Bruce D."/>
            <person name="Goodwin L."/>
            <person name="Thompson L.S."/>
            <person name="Brettin T."/>
            <person name="Detter J.C."/>
            <person name="Han C."/>
            <person name="Schmutz J."/>
            <person name="Larimer F."/>
            <person name="Land M."/>
            <person name="Hauser L."/>
            <person name="Kyrpides N."/>
            <person name="Kim E."/>
            <person name="Stephens C."/>
            <person name="Richardson P."/>
        </authorList>
    </citation>
    <scope>NUCLEOTIDE SEQUENCE [LARGE SCALE GENOMIC DNA]</scope>
    <source>
        <strain evidence="2">K31</strain>
    </source>
</reference>
<dbReference type="PROSITE" id="PS51459">
    <property type="entry name" value="FIDO"/>
    <property type="match status" value="1"/>
</dbReference>
<sequence>MTVRREPVWVLGQAIKVLHERSLALHGGPSGVRDEGLLESALERPKNRFHYDGVDDLVELAAIYAAGVSANHPFVDGNKRAAFHAMVLFLLVNGLRLVADQADAAKIIFRLAAGEIDIPSLTDWLRPRVA</sequence>